<gene>
    <name evidence="8" type="ORF">EWM57_10975</name>
</gene>
<keyword evidence="4" id="KW-0233">DNA recombination</keyword>
<feature type="domain" description="Core-binding (CB)" evidence="7">
    <location>
        <begin position="108"/>
        <end position="194"/>
    </location>
</feature>
<dbReference type="InterPro" id="IPR002104">
    <property type="entry name" value="Integrase_catalytic"/>
</dbReference>
<evidence type="ECO:0000313" key="8">
    <source>
        <dbReference type="EMBL" id="RYU79263.1"/>
    </source>
</evidence>
<dbReference type="RefSeq" id="WP_129921193.1">
    <property type="nucleotide sequence ID" value="NZ_SEWE01000020.1"/>
</dbReference>
<dbReference type="PANTHER" id="PTHR30349:SF64">
    <property type="entry name" value="PROPHAGE INTEGRASE INTD-RELATED"/>
    <property type="match status" value="1"/>
</dbReference>
<comment type="similarity">
    <text evidence="1">Belongs to the 'phage' integrase family.</text>
</comment>
<evidence type="ECO:0000259" key="7">
    <source>
        <dbReference type="PROSITE" id="PS51900"/>
    </source>
</evidence>
<comment type="caution">
    <text evidence="8">The sequence shown here is derived from an EMBL/GenBank/DDBJ whole genome shotgun (WGS) entry which is preliminary data.</text>
</comment>
<protein>
    <submittedName>
        <fullName evidence="8">Site-specific integrase</fullName>
    </submittedName>
</protein>
<dbReference type="InterPro" id="IPR044068">
    <property type="entry name" value="CB"/>
</dbReference>
<evidence type="ECO:0000313" key="9">
    <source>
        <dbReference type="Proteomes" id="UP000294155"/>
    </source>
</evidence>
<name>A0A4Q5LCW7_9BACT</name>
<keyword evidence="3 5" id="KW-0238">DNA-binding</keyword>
<dbReference type="InterPro" id="IPR035386">
    <property type="entry name" value="Arm-DNA-bind_5"/>
</dbReference>
<reference evidence="8 9" key="1">
    <citation type="submission" date="2019-02" db="EMBL/GenBank/DDBJ databases">
        <title>Bacterial novel species isolated from soil.</title>
        <authorList>
            <person name="Jung H.-Y."/>
        </authorList>
    </citation>
    <scope>NUCLEOTIDE SEQUENCE [LARGE SCALE GENOMIC DNA]</scope>
    <source>
        <strain evidence="8 9">1-3-3-3</strain>
    </source>
</reference>
<accession>A0A4Q5LCW7</accession>
<evidence type="ECO:0000256" key="5">
    <source>
        <dbReference type="PROSITE-ProRule" id="PRU01248"/>
    </source>
</evidence>
<dbReference type="InterPro" id="IPR011010">
    <property type="entry name" value="DNA_brk_join_enz"/>
</dbReference>
<dbReference type="GO" id="GO:0003677">
    <property type="term" value="F:DNA binding"/>
    <property type="evidence" value="ECO:0007669"/>
    <property type="project" value="UniProtKB-UniRule"/>
</dbReference>
<evidence type="ECO:0000256" key="2">
    <source>
        <dbReference type="ARBA" id="ARBA00022908"/>
    </source>
</evidence>
<dbReference type="PANTHER" id="PTHR30349">
    <property type="entry name" value="PHAGE INTEGRASE-RELATED"/>
    <property type="match status" value="1"/>
</dbReference>
<dbReference type="CDD" id="cd01185">
    <property type="entry name" value="INTN1_C_like"/>
    <property type="match status" value="1"/>
</dbReference>
<dbReference type="Pfam" id="PF00589">
    <property type="entry name" value="Phage_integrase"/>
    <property type="match status" value="1"/>
</dbReference>
<dbReference type="Gene3D" id="1.10.443.10">
    <property type="entry name" value="Intergrase catalytic core"/>
    <property type="match status" value="1"/>
</dbReference>
<dbReference type="InterPro" id="IPR050090">
    <property type="entry name" value="Tyrosine_recombinase_XerCD"/>
</dbReference>
<keyword evidence="2" id="KW-0229">DNA integration</keyword>
<dbReference type="SUPFAM" id="SSF56349">
    <property type="entry name" value="DNA breaking-rejoining enzymes"/>
    <property type="match status" value="1"/>
</dbReference>
<dbReference type="Gene3D" id="1.10.150.130">
    <property type="match status" value="1"/>
</dbReference>
<dbReference type="InterPro" id="IPR025269">
    <property type="entry name" value="SAM-like_dom"/>
</dbReference>
<sequence>MASLSFHLKRPQSDKPTSIFILFNANGKRTKVYTDLKILPAKWDTGEQRAKTYRQGNANQVLNDTLDLFREQLLEFYADQRAKGLVPDAQALRAAIEPKEVSAAPDKADALHAFADWIDYCSRSKRPNTIKVYRTALRHLREFGQYAKHPIDFDYFTLGFADKFTSYLMEQRELADSAIHKNLATLKNFLGYAQDRGLHTNTAFKRFTWRRREPSILTLTAHELRTIADLNLPDGSYLDNARALFLLGCYTGLRYSDISTLRPEHIFETSLRITTQKTAEDQIIPLRPEARRIVARVQAGHVRPISNPKLNQYVKELAQLAGIDREVERVRYSGGKRLAERAPKYAFVTTHTARRTFVTLALEDGIEMSRVMKVSGHRTWAAFKRYVNVTDESAADAFAAAYGQ</sequence>
<dbReference type="Proteomes" id="UP000294155">
    <property type="component" value="Unassembled WGS sequence"/>
</dbReference>
<dbReference type="Pfam" id="PF13102">
    <property type="entry name" value="Phage_int_SAM_5"/>
    <property type="match status" value="1"/>
</dbReference>
<dbReference type="AlphaFoldDB" id="A0A4Q5LCW7"/>
<dbReference type="GO" id="GO:0015074">
    <property type="term" value="P:DNA integration"/>
    <property type="evidence" value="ECO:0007669"/>
    <property type="project" value="UniProtKB-KW"/>
</dbReference>
<dbReference type="GO" id="GO:0006310">
    <property type="term" value="P:DNA recombination"/>
    <property type="evidence" value="ECO:0007669"/>
    <property type="project" value="UniProtKB-KW"/>
</dbReference>
<organism evidence="8 9">
    <name type="scientific">Hymenobacter persicinus</name>
    <dbReference type="NCBI Taxonomy" id="2025506"/>
    <lineage>
        <taxon>Bacteria</taxon>
        <taxon>Pseudomonadati</taxon>
        <taxon>Bacteroidota</taxon>
        <taxon>Cytophagia</taxon>
        <taxon>Cytophagales</taxon>
        <taxon>Hymenobacteraceae</taxon>
        <taxon>Hymenobacter</taxon>
    </lineage>
</organism>
<proteinExistence type="inferred from homology"/>
<dbReference type="InterPro" id="IPR013762">
    <property type="entry name" value="Integrase-like_cat_sf"/>
</dbReference>
<evidence type="ECO:0000256" key="4">
    <source>
        <dbReference type="ARBA" id="ARBA00023172"/>
    </source>
</evidence>
<feature type="domain" description="Tyr recombinase" evidence="6">
    <location>
        <begin position="212"/>
        <end position="399"/>
    </location>
</feature>
<dbReference type="EMBL" id="SEWE01000020">
    <property type="protein sequence ID" value="RYU79263.1"/>
    <property type="molecule type" value="Genomic_DNA"/>
</dbReference>
<dbReference type="InterPro" id="IPR010998">
    <property type="entry name" value="Integrase_recombinase_N"/>
</dbReference>
<dbReference type="PROSITE" id="PS51898">
    <property type="entry name" value="TYR_RECOMBINASE"/>
    <property type="match status" value="1"/>
</dbReference>
<evidence type="ECO:0000259" key="6">
    <source>
        <dbReference type="PROSITE" id="PS51898"/>
    </source>
</evidence>
<dbReference type="PROSITE" id="PS51900">
    <property type="entry name" value="CB"/>
    <property type="match status" value="1"/>
</dbReference>
<keyword evidence="9" id="KW-1185">Reference proteome</keyword>
<evidence type="ECO:0000256" key="3">
    <source>
        <dbReference type="ARBA" id="ARBA00023125"/>
    </source>
</evidence>
<dbReference type="OrthoDB" id="1493636at2"/>
<evidence type="ECO:0000256" key="1">
    <source>
        <dbReference type="ARBA" id="ARBA00008857"/>
    </source>
</evidence>
<dbReference type="Pfam" id="PF17293">
    <property type="entry name" value="Arm-DNA-bind_5"/>
    <property type="match status" value="1"/>
</dbReference>